<reference evidence="1 2" key="1">
    <citation type="submission" date="2021-04" db="EMBL/GenBank/DDBJ databases">
        <title>The genome sequence of type strain Ideonella paludis KCTC 32238.</title>
        <authorList>
            <person name="Liu Y."/>
        </authorList>
    </citation>
    <scope>NUCLEOTIDE SEQUENCE [LARGE SCALE GENOMIC DNA]</scope>
    <source>
        <strain evidence="1 2">KCTC 32238</strain>
    </source>
</reference>
<accession>A0ABS5E342</accession>
<dbReference type="Gene3D" id="2.180.10.10">
    <property type="entry name" value="RHS repeat-associated core"/>
    <property type="match status" value="2"/>
</dbReference>
<sequence>MGAPITFGYKKVGESDILLSWVSQAGKKVNFEYTAQAYLKKVIWPDGKVREFLYEDARFPWAVTGEIHEDGVRFSTYVYDADGLATETYTGNKQNHFKATWATKPVLQTTSVKDPSTGLFRRSRAWVAGTGAAITSPLGEAIVLESQSILGTIRITSRSQPAGSGCTAANSETGYDARGNIISAKDFAGRRSCMAYDTVRPLETLRLEGVTAATCPDNLATYTIPANLKPEEPQRLIHTQWHPMWAKPVRVAEPKRITTTVYNGQPDPLNAGAVANCVPAGAMLPVGEALGSTTPLAVVCKRYEQATNDATGQLGFTAAETGRRSWSYTYNARGQVTKATDPVGQVSDYTYFEADDFSGTAQSELGELMGHHVGDLNTVSITVNGVKQTTTHTHYNRWGQVLRSVLPNGNVEARAYNARGALRLVRTRPVDGSTESLLTEYTYHPTGLLDKQIQPDGAWRKHHYDDSRRLTKVEDHLGNLVEYSLDGAGNRLQEKHTDAQGVRQKLIVRSYDALSRMQSETLVP</sequence>
<comment type="caution">
    <text evidence="1">The sequence shown here is derived from an EMBL/GenBank/DDBJ whole genome shotgun (WGS) entry which is preliminary data.</text>
</comment>
<dbReference type="RefSeq" id="WP_210811557.1">
    <property type="nucleotide sequence ID" value="NZ_JAGQDG010000010.1"/>
</dbReference>
<gene>
    <name evidence="1" type="ORF">KAK11_21095</name>
</gene>
<proteinExistence type="predicted"/>
<dbReference type="Proteomes" id="UP000672097">
    <property type="component" value="Unassembled WGS sequence"/>
</dbReference>
<evidence type="ECO:0000313" key="1">
    <source>
        <dbReference type="EMBL" id="MBQ0937833.1"/>
    </source>
</evidence>
<dbReference type="InterPro" id="IPR006530">
    <property type="entry name" value="YD"/>
</dbReference>
<dbReference type="EMBL" id="JAGQDG010000010">
    <property type="protein sequence ID" value="MBQ0937833.1"/>
    <property type="molecule type" value="Genomic_DNA"/>
</dbReference>
<evidence type="ECO:0000313" key="2">
    <source>
        <dbReference type="Proteomes" id="UP000672097"/>
    </source>
</evidence>
<dbReference type="NCBIfam" id="TIGR01643">
    <property type="entry name" value="YD_repeat_2x"/>
    <property type="match status" value="1"/>
</dbReference>
<name>A0ABS5E342_9BURK</name>
<protein>
    <submittedName>
        <fullName evidence="1">RHS repeat protein</fullName>
    </submittedName>
</protein>
<dbReference type="PANTHER" id="PTHR32305">
    <property type="match status" value="1"/>
</dbReference>
<organism evidence="1 2">
    <name type="scientific">Ideonella paludis</name>
    <dbReference type="NCBI Taxonomy" id="1233411"/>
    <lineage>
        <taxon>Bacteria</taxon>
        <taxon>Pseudomonadati</taxon>
        <taxon>Pseudomonadota</taxon>
        <taxon>Betaproteobacteria</taxon>
        <taxon>Burkholderiales</taxon>
        <taxon>Sphaerotilaceae</taxon>
        <taxon>Ideonella</taxon>
    </lineage>
</organism>
<keyword evidence="2" id="KW-1185">Reference proteome</keyword>
<dbReference type="PANTHER" id="PTHR32305:SF15">
    <property type="entry name" value="PROTEIN RHSA-RELATED"/>
    <property type="match status" value="1"/>
</dbReference>
<dbReference type="InterPro" id="IPR050708">
    <property type="entry name" value="T6SS_VgrG/RHS"/>
</dbReference>